<reference evidence="1" key="1">
    <citation type="submission" date="2020-02" db="EMBL/GenBank/DDBJ databases">
        <authorList>
            <person name="Meier V. D."/>
        </authorList>
    </citation>
    <scope>NUCLEOTIDE SEQUENCE</scope>
    <source>
        <strain evidence="1">AVDCRST_MAG93</strain>
    </source>
</reference>
<dbReference type="EMBL" id="CADCTR010000586">
    <property type="protein sequence ID" value="CAA9250543.1"/>
    <property type="molecule type" value="Genomic_DNA"/>
</dbReference>
<gene>
    <name evidence="1" type="ORF">AVDCRST_MAG93-1733</name>
</gene>
<organism evidence="1">
    <name type="scientific">uncultured Chloroflexia bacterium</name>
    <dbReference type="NCBI Taxonomy" id="1672391"/>
    <lineage>
        <taxon>Bacteria</taxon>
        <taxon>Bacillati</taxon>
        <taxon>Chloroflexota</taxon>
        <taxon>Chloroflexia</taxon>
        <taxon>environmental samples</taxon>
    </lineage>
</organism>
<accession>A0A6J4IGY5</accession>
<evidence type="ECO:0000313" key="1">
    <source>
        <dbReference type="EMBL" id="CAA9250543.1"/>
    </source>
</evidence>
<proteinExistence type="predicted"/>
<dbReference type="AlphaFoldDB" id="A0A6J4IGY5"/>
<name>A0A6J4IGY5_9CHLR</name>
<sequence length="60" mass="6693">MPPRQMYPVARRSIRLPVAARNELLVLNEFLIMSAAADRRSWIDSVPASGPLLATNGRFV</sequence>
<protein>
    <submittedName>
        <fullName evidence="1">Uncharacterized protein</fullName>
    </submittedName>
</protein>